<keyword evidence="4" id="KW-0238">DNA-binding</keyword>
<dbReference type="InterPro" id="IPR009057">
    <property type="entry name" value="Homeodomain-like_sf"/>
</dbReference>
<dbReference type="Pfam" id="PF00158">
    <property type="entry name" value="Sigma54_activat"/>
    <property type="match status" value="1"/>
</dbReference>
<keyword evidence="1" id="KW-0547">Nucleotide-binding</keyword>
<dbReference type="Gene3D" id="1.10.10.60">
    <property type="entry name" value="Homeodomain-like"/>
    <property type="match status" value="1"/>
</dbReference>
<dbReference type="PROSITE" id="PS00688">
    <property type="entry name" value="SIGMA54_INTERACT_3"/>
    <property type="match status" value="1"/>
</dbReference>
<keyword evidence="2" id="KW-0067">ATP-binding</keyword>
<dbReference type="Gene3D" id="3.30.450.40">
    <property type="match status" value="1"/>
</dbReference>
<dbReference type="EMBL" id="FNNU01000006">
    <property type="protein sequence ID" value="SDX80593.1"/>
    <property type="molecule type" value="Genomic_DNA"/>
</dbReference>
<evidence type="ECO:0000256" key="5">
    <source>
        <dbReference type="ARBA" id="ARBA00023163"/>
    </source>
</evidence>
<dbReference type="AlphaFoldDB" id="A0A1H3EP86"/>
<dbReference type="InterPro" id="IPR058031">
    <property type="entry name" value="AAA_lid_NorR"/>
</dbReference>
<reference evidence="9" key="1">
    <citation type="submission" date="2016-10" db="EMBL/GenBank/DDBJ databases">
        <authorList>
            <person name="Varghese N."/>
            <person name="Submissions S."/>
        </authorList>
    </citation>
    <scope>NUCLEOTIDE SEQUENCE [LARGE SCALE GENOMIC DNA]</scope>
    <source>
        <strain evidence="9">NRRL B-59562</strain>
    </source>
</reference>
<keyword evidence="9" id="KW-1185">Reference proteome</keyword>
<evidence type="ECO:0000259" key="7">
    <source>
        <dbReference type="PROSITE" id="PS50045"/>
    </source>
</evidence>
<dbReference type="SUPFAM" id="SSF52540">
    <property type="entry name" value="P-loop containing nucleoside triphosphate hydrolases"/>
    <property type="match status" value="1"/>
</dbReference>
<evidence type="ECO:0000313" key="9">
    <source>
        <dbReference type="Proteomes" id="UP000243778"/>
    </source>
</evidence>
<evidence type="ECO:0000256" key="1">
    <source>
        <dbReference type="ARBA" id="ARBA00022741"/>
    </source>
</evidence>
<dbReference type="PANTHER" id="PTHR32071">
    <property type="entry name" value="TRANSCRIPTIONAL REGULATORY PROTEIN"/>
    <property type="match status" value="1"/>
</dbReference>
<dbReference type="PANTHER" id="PTHR32071:SF77">
    <property type="entry name" value="TRANSCRIPTIONAL REGULATORY PROTEIN"/>
    <property type="match status" value="1"/>
</dbReference>
<evidence type="ECO:0000256" key="2">
    <source>
        <dbReference type="ARBA" id="ARBA00022840"/>
    </source>
</evidence>
<dbReference type="InterPro" id="IPR003593">
    <property type="entry name" value="AAA+_ATPase"/>
</dbReference>
<dbReference type="InterPro" id="IPR025943">
    <property type="entry name" value="Sigma_54_int_dom_ATP-bd_2"/>
</dbReference>
<dbReference type="Pfam" id="PF25601">
    <property type="entry name" value="AAA_lid_14"/>
    <property type="match status" value="1"/>
</dbReference>
<dbReference type="PRINTS" id="PR01590">
    <property type="entry name" value="HTHFIS"/>
</dbReference>
<dbReference type="RefSeq" id="WP_090231225.1">
    <property type="nucleotide sequence ID" value="NZ_FNNU01000006.1"/>
</dbReference>
<sequence length="656" mass="71420">MNPSPLAQPGSQDLNRFILDHFAERSVRPEGVIAQSWHRSIVQHGLNPRGRNEKVILTAAEIRRHQELNQEYLAIAGQGVTGLSKRVAQAGFAVLLSDENGITLDSRLPAQRDPYTQSGLIVGARWDESVVGTNGIGTSLVSQHALTIHREEHFLAANARMSCSVSPIFDPLGKLKGCLNASCLDMDGPKEAQHLTLQLVVMYARMIENAYFRHSYRDCLTLALKPRDEISDLASEQLLALDEGGNVVGANHAAFVAHQKGRQLIGRAIDSLLPLRVDELLDLSKGGARSLMLRTLDEEALIEVALRIPAGAPAATRPVGSYVAPNGELNRSKPASPDLEQLSGRDAGLQASVQRLRKLLDKGLPILLEGETGTGKEAFARAIHAASRRARGPFVALNCAAIPETLIESELFGYRSGSFTGANRKGMKGKLELANGGTLFLDEIGDMPAHLQTRLLRVLAEREIFALGAEEPVPLDVQVISATHQDLQAMIQTKSFREDLYYRLGAAVVRLPALRERSDKAWLIRTLLEAEQQGAYLQPQALEALLACPWPGNIRQLLNTLRYAVALAENGCIGMDCLPAELTRATRTLPLLQTPEGVAGGSLQERIGDVEGQALLEALRQHKWNVTAASEQFGISRSTLYRKMKKHGIVPPNALG</sequence>
<feature type="region of interest" description="Disordered" evidence="6">
    <location>
        <begin position="323"/>
        <end position="342"/>
    </location>
</feature>
<organism evidence="8 9">
    <name type="scientific">Pseudomonas kuykendallii</name>
    <dbReference type="NCBI Taxonomy" id="1007099"/>
    <lineage>
        <taxon>Bacteria</taxon>
        <taxon>Pseudomonadati</taxon>
        <taxon>Pseudomonadota</taxon>
        <taxon>Gammaproteobacteria</taxon>
        <taxon>Pseudomonadales</taxon>
        <taxon>Pseudomonadaceae</taxon>
        <taxon>Pseudomonas</taxon>
    </lineage>
</organism>
<dbReference type="GO" id="GO:0005524">
    <property type="term" value="F:ATP binding"/>
    <property type="evidence" value="ECO:0007669"/>
    <property type="project" value="UniProtKB-KW"/>
</dbReference>
<dbReference type="SMART" id="SM00382">
    <property type="entry name" value="AAA"/>
    <property type="match status" value="1"/>
</dbReference>
<protein>
    <submittedName>
        <fullName evidence="8">Transcriptional regulator of acetoin/glycerol metabolism</fullName>
    </submittedName>
</protein>
<dbReference type="CDD" id="cd00009">
    <property type="entry name" value="AAA"/>
    <property type="match status" value="1"/>
</dbReference>
<evidence type="ECO:0000256" key="6">
    <source>
        <dbReference type="SAM" id="MobiDB-lite"/>
    </source>
</evidence>
<dbReference type="InterPro" id="IPR025944">
    <property type="entry name" value="Sigma_54_int_dom_CS"/>
</dbReference>
<dbReference type="InterPro" id="IPR025662">
    <property type="entry name" value="Sigma_54_int_dom_ATP-bd_1"/>
</dbReference>
<dbReference type="InterPro" id="IPR002197">
    <property type="entry name" value="HTH_Fis"/>
</dbReference>
<name>A0A1H3EP86_9PSED</name>
<dbReference type="PROSITE" id="PS50045">
    <property type="entry name" value="SIGMA54_INTERACT_4"/>
    <property type="match status" value="1"/>
</dbReference>
<dbReference type="Pfam" id="PF02954">
    <property type="entry name" value="HTH_8"/>
    <property type="match status" value="1"/>
</dbReference>
<dbReference type="STRING" id="1007099.SAMN05216287_3815"/>
<evidence type="ECO:0000313" key="8">
    <source>
        <dbReference type="EMBL" id="SDX80593.1"/>
    </source>
</evidence>
<gene>
    <name evidence="8" type="ORF">SAMN05216287_3815</name>
</gene>
<dbReference type="PROSITE" id="PS00676">
    <property type="entry name" value="SIGMA54_INTERACT_2"/>
    <property type="match status" value="1"/>
</dbReference>
<dbReference type="InterPro" id="IPR029016">
    <property type="entry name" value="GAF-like_dom_sf"/>
</dbReference>
<dbReference type="InterPro" id="IPR002078">
    <property type="entry name" value="Sigma_54_int"/>
</dbReference>
<evidence type="ECO:0000256" key="3">
    <source>
        <dbReference type="ARBA" id="ARBA00023015"/>
    </source>
</evidence>
<dbReference type="PROSITE" id="PS00675">
    <property type="entry name" value="SIGMA54_INTERACT_1"/>
    <property type="match status" value="1"/>
</dbReference>
<dbReference type="Gene3D" id="1.10.8.60">
    <property type="match status" value="1"/>
</dbReference>
<proteinExistence type="predicted"/>
<dbReference type="Pfam" id="PF01590">
    <property type="entry name" value="GAF"/>
    <property type="match status" value="1"/>
</dbReference>
<dbReference type="Proteomes" id="UP000243778">
    <property type="component" value="Unassembled WGS sequence"/>
</dbReference>
<accession>A0A1H3EP86</accession>
<evidence type="ECO:0000256" key="4">
    <source>
        <dbReference type="ARBA" id="ARBA00023125"/>
    </source>
</evidence>
<dbReference type="SUPFAM" id="SSF46689">
    <property type="entry name" value="Homeodomain-like"/>
    <property type="match status" value="1"/>
</dbReference>
<dbReference type="GO" id="GO:0043565">
    <property type="term" value="F:sequence-specific DNA binding"/>
    <property type="evidence" value="ECO:0007669"/>
    <property type="project" value="InterPro"/>
</dbReference>
<feature type="domain" description="Sigma-54 factor interaction" evidence="7">
    <location>
        <begin position="342"/>
        <end position="566"/>
    </location>
</feature>
<keyword evidence="5" id="KW-0804">Transcription</keyword>
<dbReference type="Gene3D" id="3.40.50.300">
    <property type="entry name" value="P-loop containing nucleotide triphosphate hydrolases"/>
    <property type="match status" value="1"/>
</dbReference>
<dbReference type="GO" id="GO:0006355">
    <property type="term" value="P:regulation of DNA-templated transcription"/>
    <property type="evidence" value="ECO:0007669"/>
    <property type="project" value="InterPro"/>
</dbReference>
<dbReference type="InterPro" id="IPR027417">
    <property type="entry name" value="P-loop_NTPase"/>
</dbReference>
<dbReference type="OrthoDB" id="9804019at2"/>
<keyword evidence="3" id="KW-0805">Transcription regulation</keyword>
<dbReference type="FunFam" id="3.40.50.300:FF:000006">
    <property type="entry name" value="DNA-binding transcriptional regulator NtrC"/>
    <property type="match status" value="1"/>
</dbReference>
<dbReference type="InterPro" id="IPR003018">
    <property type="entry name" value="GAF"/>
</dbReference>